<organism evidence="1 2">
    <name type="scientific">Marinitoga aeolica</name>
    <dbReference type="NCBI Taxonomy" id="2809031"/>
    <lineage>
        <taxon>Bacteria</taxon>
        <taxon>Thermotogati</taxon>
        <taxon>Thermotogota</taxon>
        <taxon>Thermotogae</taxon>
        <taxon>Petrotogales</taxon>
        <taxon>Petrotogaceae</taxon>
        <taxon>Marinitoga</taxon>
    </lineage>
</organism>
<evidence type="ECO:0000313" key="1">
    <source>
        <dbReference type="EMBL" id="WGS65913.1"/>
    </source>
</evidence>
<name>A0ABY8PTE1_9BACT</name>
<dbReference type="RefSeq" id="WP_281000802.1">
    <property type="nucleotide sequence ID" value="NZ_CP069362.1"/>
</dbReference>
<sequence length="72" mass="8645">MYLPNGIFGYGSNTFNYWIKLYSTSNITPIKINRWNEFSSILKNRNYAEIIIEDIWNNTKKYKFILVNTNEL</sequence>
<keyword evidence="2" id="KW-1185">Reference proteome</keyword>
<reference evidence="1 2" key="1">
    <citation type="submission" date="2021-02" db="EMBL/GenBank/DDBJ databases">
        <title>Characterization of Marinitoga sp. nov. str. BP5-C20A.</title>
        <authorList>
            <person name="Erauso G."/>
            <person name="Postec A."/>
        </authorList>
    </citation>
    <scope>NUCLEOTIDE SEQUENCE [LARGE SCALE GENOMIC DNA]</scope>
    <source>
        <strain evidence="1 2">BP5-C20A</strain>
    </source>
</reference>
<proteinExistence type="predicted"/>
<dbReference type="EMBL" id="CP069362">
    <property type="protein sequence ID" value="WGS65913.1"/>
    <property type="molecule type" value="Genomic_DNA"/>
</dbReference>
<evidence type="ECO:0000313" key="2">
    <source>
        <dbReference type="Proteomes" id="UP001232493"/>
    </source>
</evidence>
<dbReference type="Proteomes" id="UP001232493">
    <property type="component" value="Chromosome"/>
</dbReference>
<accession>A0ABY8PTE1</accession>
<protein>
    <submittedName>
        <fullName evidence="1">Uncharacterized protein</fullName>
    </submittedName>
</protein>
<gene>
    <name evidence="1" type="ORF">JRV97_05015</name>
</gene>